<feature type="transmembrane region" description="Helical" evidence="1">
    <location>
        <begin position="12"/>
        <end position="30"/>
    </location>
</feature>
<evidence type="ECO:0000256" key="1">
    <source>
        <dbReference type="SAM" id="Phobius"/>
    </source>
</evidence>
<dbReference type="PROSITE" id="PS51257">
    <property type="entry name" value="PROKAR_LIPOPROTEIN"/>
    <property type="match status" value="1"/>
</dbReference>
<evidence type="ECO:0000259" key="2">
    <source>
        <dbReference type="PROSITE" id="PS51781"/>
    </source>
</evidence>
<dbReference type="EMBL" id="CP002959">
    <property type="protein sequence ID" value="AFM10725.1"/>
    <property type="molecule type" value="Genomic_DNA"/>
</dbReference>
<dbReference type="HOGENOM" id="CLU_1184626_0_0_12"/>
<feature type="domain" description="SH3b" evidence="2">
    <location>
        <begin position="41"/>
        <end position="113"/>
    </location>
</feature>
<dbReference type="AlphaFoldDB" id="I4B0B8"/>
<sequence length="234" mass="25813">MKHQKSLLEKRLGLRGFIFVCFAASVLALFGCGKSNYLKVGENATVTAKEGLYIRADASAQSKKIGLVPTGQDFQVLAEGATESLYSIKSRWYKVSYRGKTGWLWGGLATPASTSATGRGYCIAEDDLCTTQICGAYAELKPDGTYRGESVGCGETGHVSGTWRQNDNVIEVDYTVYPQCYEQCGNVSPEKYTEAHKYSGHRTYRLLPNNKATYIDEVKGNREQSKRALNVTRL</sequence>
<reference evidence="3 4" key="1">
    <citation type="submission" date="2012-06" db="EMBL/GenBank/DDBJ databases">
        <title>The complete chromosome of genome of Turneriella parva DSM 21527.</title>
        <authorList>
            <consortium name="US DOE Joint Genome Institute (JGI-PGF)"/>
            <person name="Lucas S."/>
            <person name="Han J."/>
            <person name="Lapidus A."/>
            <person name="Bruce D."/>
            <person name="Goodwin L."/>
            <person name="Pitluck S."/>
            <person name="Peters L."/>
            <person name="Kyrpides N."/>
            <person name="Mavromatis K."/>
            <person name="Ivanova N."/>
            <person name="Mikhailova N."/>
            <person name="Chertkov O."/>
            <person name="Detter J.C."/>
            <person name="Tapia R."/>
            <person name="Han C."/>
            <person name="Land M."/>
            <person name="Hauser L."/>
            <person name="Markowitz V."/>
            <person name="Cheng J.-F."/>
            <person name="Hugenholtz P."/>
            <person name="Woyke T."/>
            <person name="Wu D."/>
            <person name="Gronow S."/>
            <person name="Wellnitz S."/>
            <person name="Brambilla E."/>
            <person name="Klenk H.-P."/>
            <person name="Eisen J.A."/>
        </authorList>
    </citation>
    <scope>NUCLEOTIDE SEQUENCE [LARGE SCALE GENOMIC DNA]</scope>
    <source>
        <strain evidence="4">ATCC BAA-1111 / DSM 21527 / NCTC 11395 / H</strain>
    </source>
</reference>
<dbReference type="STRING" id="869212.Turpa_0062"/>
<dbReference type="Gene3D" id="2.30.30.40">
    <property type="entry name" value="SH3 Domains"/>
    <property type="match status" value="1"/>
</dbReference>
<proteinExistence type="predicted"/>
<dbReference type="OrthoDB" id="331906at2"/>
<keyword evidence="1" id="KW-0812">Transmembrane</keyword>
<evidence type="ECO:0000313" key="3">
    <source>
        <dbReference type="EMBL" id="AFM10725.1"/>
    </source>
</evidence>
<dbReference type="RefSeq" id="WP_014801247.1">
    <property type="nucleotide sequence ID" value="NC_018020.1"/>
</dbReference>
<protein>
    <submittedName>
        <fullName evidence="3">SH3 type 3 domain protein</fullName>
    </submittedName>
</protein>
<accession>I4B0B8</accession>
<dbReference type="Pfam" id="PF08239">
    <property type="entry name" value="SH3_3"/>
    <property type="match status" value="1"/>
</dbReference>
<organism evidence="3 4">
    <name type="scientific">Turneriella parva (strain ATCC BAA-1111 / DSM 21527 / NCTC 11395 / H)</name>
    <name type="common">Leptospira parva</name>
    <dbReference type="NCBI Taxonomy" id="869212"/>
    <lineage>
        <taxon>Bacteria</taxon>
        <taxon>Pseudomonadati</taxon>
        <taxon>Spirochaetota</taxon>
        <taxon>Spirochaetia</taxon>
        <taxon>Leptospirales</taxon>
        <taxon>Leptospiraceae</taxon>
        <taxon>Turneriella</taxon>
    </lineage>
</organism>
<keyword evidence="1" id="KW-1133">Transmembrane helix</keyword>
<dbReference type="Proteomes" id="UP000006048">
    <property type="component" value="Chromosome"/>
</dbReference>
<gene>
    <name evidence="3" type="ordered locus">Turpa_0062</name>
</gene>
<evidence type="ECO:0000313" key="4">
    <source>
        <dbReference type="Proteomes" id="UP000006048"/>
    </source>
</evidence>
<dbReference type="PROSITE" id="PS51781">
    <property type="entry name" value="SH3B"/>
    <property type="match status" value="1"/>
</dbReference>
<name>I4B0B8_TURPD</name>
<keyword evidence="4" id="KW-1185">Reference proteome</keyword>
<dbReference type="InterPro" id="IPR003646">
    <property type="entry name" value="SH3-like_bac-type"/>
</dbReference>
<dbReference type="KEGG" id="tpx:Turpa_0062"/>
<keyword evidence="1" id="KW-0472">Membrane</keyword>